<evidence type="ECO:0000313" key="22">
    <source>
        <dbReference type="Proteomes" id="UP000190961"/>
    </source>
</evidence>
<evidence type="ECO:0000256" key="13">
    <source>
        <dbReference type="ARBA" id="ARBA00023136"/>
    </source>
</evidence>
<dbReference type="InterPro" id="IPR001264">
    <property type="entry name" value="Glyco_trans_51"/>
</dbReference>
<comment type="similarity">
    <text evidence="4">In the N-terminal section; belongs to the glycosyltransferase 51 family.</text>
</comment>
<dbReference type="PANTHER" id="PTHR32282">
    <property type="entry name" value="BINDING PROTEIN TRANSPEPTIDASE, PUTATIVE-RELATED"/>
    <property type="match status" value="1"/>
</dbReference>
<dbReference type="GO" id="GO:0009002">
    <property type="term" value="F:serine-type D-Ala-D-Ala carboxypeptidase activity"/>
    <property type="evidence" value="ECO:0007669"/>
    <property type="project" value="UniProtKB-EC"/>
</dbReference>
<evidence type="ECO:0000256" key="15">
    <source>
        <dbReference type="ARBA" id="ARBA00023316"/>
    </source>
</evidence>
<dbReference type="Proteomes" id="UP000190961">
    <property type="component" value="Unassembled WGS sequence"/>
</dbReference>
<evidence type="ECO:0000313" key="21">
    <source>
        <dbReference type="EMBL" id="SKC86110.1"/>
    </source>
</evidence>
<keyword evidence="11" id="KW-0133">Cell shape</keyword>
<feature type="domain" description="Penicillin-binding protein transpeptidase" evidence="19">
    <location>
        <begin position="432"/>
        <end position="669"/>
    </location>
</feature>
<name>A0A1T5MD09_9BACT</name>
<dbReference type="GO" id="GO:0071555">
    <property type="term" value="P:cell wall organization"/>
    <property type="evidence" value="ECO:0007669"/>
    <property type="project" value="UniProtKB-KW"/>
</dbReference>
<evidence type="ECO:0000256" key="6">
    <source>
        <dbReference type="ARBA" id="ARBA00022645"/>
    </source>
</evidence>
<keyword evidence="22" id="KW-1185">Reference proteome</keyword>
<dbReference type="GO" id="GO:0030288">
    <property type="term" value="C:outer membrane-bounded periplasmic space"/>
    <property type="evidence" value="ECO:0007669"/>
    <property type="project" value="TreeGrafter"/>
</dbReference>
<keyword evidence="7" id="KW-0645">Protease</keyword>
<evidence type="ECO:0000256" key="5">
    <source>
        <dbReference type="ARBA" id="ARBA00022475"/>
    </source>
</evidence>
<keyword evidence="5" id="KW-1003">Cell membrane</keyword>
<dbReference type="Pfam" id="PF00905">
    <property type="entry name" value="Transpeptidase"/>
    <property type="match status" value="1"/>
</dbReference>
<dbReference type="Gene3D" id="1.10.3810.10">
    <property type="entry name" value="Biosynthetic peptidoglycan transglycosylase-like"/>
    <property type="match status" value="1"/>
</dbReference>
<evidence type="ECO:0000256" key="12">
    <source>
        <dbReference type="ARBA" id="ARBA00022984"/>
    </source>
</evidence>
<keyword evidence="8" id="KW-0328">Glycosyltransferase</keyword>
<reference evidence="21 22" key="1">
    <citation type="submission" date="2017-02" db="EMBL/GenBank/DDBJ databases">
        <authorList>
            <person name="Peterson S.W."/>
        </authorList>
    </citation>
    <scope>NUCLEOTIDE SEQUENCE [LARGE SCALE GENOMIC DNA]</scope>
    <source>
        <strain evidence="21 22">DSM 25262</strain>
    </source>
</reference>
<dbReference type="AlphaFoldDB" id="A0A1T5MD09"/>
<dbReference type="InterPro" id="IPR001460">
    <property type="entry name" value="PCN-bd_Tpept"/>
</dbReference>
<proteinExistence type="inferred from homology"/>
<organism evidence="21 22">
    <name type="scientific">Ohtaekwangia koreensis</name>
    <dbReference type="NCBI Taxonomy" id="688867"/>
    <lineage>
        <taxon>Bacteria</taxon>
        <taxon>Pseudomonadati</taxon>
        <taxon>Bacteroidota</taxon>
        <taxon>Cytophagia</taxon>
        <taxon>Cytophagales</taxon>
        <taxon>Fulvivirgaceae</taxon>
        <taxon>Ohtaekwangia</taxon>
    </lineage>
</organism>
<keyword evidence="9" id="KW-0808">Transferase</keyword>
<comment type="similarity">
    <text evidence="3">In the C-terminal section; belongs to the transpeptidase family.</text>
</comment>
<keyword evidence="14" id="KW-0511">Multifunctional enzyme</keyword>
<keyword evidence="13 18" id="KW-0472">Membrane</keyword>
<dbReference type="PANTHER" id="PTHR32282:SF11">
    <property type="entry name" value="PENICILLIN-BINDING PROTEIN 1B"/>
    <property type="match status" value="1"/>
</dbReference>
<dbReference type="STRING" id="688867.SAMN05660236_5066"/>
<evidence type="ECO:0000256" key="3">
    <source>
        <dbReference type="ARBA" id="ARBA00007090"/>
    </source>
</evidence>
<dbReference type="GO" id="GO:0008360">
    <property type="term" value="P:regulation of cell shape"/>
    <property type="evidence" value="ECO:0007669"/>
    <property type="project" value="UniProtKB-KW"/>
</dbReference>
<comment type="catalytic activity">
    <reaction evidence="17">
        <text>[GlcNAc-(1-&gt;4)-Mur2Ac(oyl-L-Ala-gamma-D-Glu-L-Lys-D-Ala-D-Ala)](n)-di-trans,octa-cis-undecaprenyl diphosphate + beta-D-GlcNAc-(1-&gt;4)-Mur2Ac(oyl-L-Ala-gamma-D-Glu-L-Lys-D-Ala-D-Ala)-di-trans,octa-cis-undecaprenyl diphosphate = [GlcNAc-(1-&gt;4)-Mur2Ac(oyl-L-Ala-gamma-D-Glu-L-Lys-D-Ala-D-Ala)](n+1)-di-trans,octa-cis-undecaprenyl diphosphate + di-trans,octa-cis-undecaprenyl diphosphate + H(+)</text>
        <dbReference type="Rhea" id="RHEA:23708"/>
        <dbReference type="Rhea" id="RHEA-COMP:9602"/>
        <dbReference type="Rhea" id="RHEA-COMP:9603"/>
        <dbReference type="ChEBI" id="CHEBI:15378"/>
        <dbReference type="ChEBI" id="CHEBI:58405"/>
        <dbReference type="ChEBI" id="CHEBI:60033"/>
        <dbReference type="ChEBI" id="CHEBI:78435"/>
        <dbReference type="EC" id="2.4.99.28"/>
    </reaction>
</comment>
<keyword evidence="18" id="KW-0812">Transmembrane</keyword>
<dbReference type="SUPFAM" id="SSF56601">
    <property type="entry name" value="beta-lactamase/transpeptidase-like"/>
    <property type="match status" value="1"/>
</dbReference>
<evidence type="ECO:0000256" key="4">
    <source>
        <dbReference type="ARBA" id="ARBA00007739"/>
    </source>
</evidence>
<evidence type="ECO:0000259" key="19">
    <source>
        <dbReference type="Pfam" id="PF00905"/>
    </source>
</evidence>
<evidence type="ECO:0000256" key="17">
    <source>
        <dbReference type="ARBA" id="ARBA00049902"/>
    </source>
</evidence>
<dbReference type="InterPro" id="IPR050396">
    <property type="entry name" value="Glycosyltr_51/Transpeptidase"/>
</dbReference>
<dbReference type="InterPro" id="IPR036950">
    <property type="entry name" value="PBP_transglycosylase"/>
</dbReference>
<evidence type="ECO:0000256" key="11">
    <source>
        <dbReference type="ARBA" id="ARBA00022960"/>
    </source>
</evidence>
<keyword evidence="12" id="KW-0573">Peptidoglycan synthesis</keyword>
<evidence type="ECO:0000256" key="9">
    <source>
        <dbReference type="ARBA" id="ARBA00022679"/>
    </source>
</evidence>
<evidence type="ECO:0000256" key="10">
    <source>
        <dbReference type="ARBA" id="ARBA00022801"/>
    </source>
</evidence>
<evidence type="ECO:0000256" key="1">
    <source>
        <dbReference type="ARBA" id="ARBA00004236"/>
    </source>
</evidence>
<evidence type="ECO:0000256" key="2">
    <source>
        <dbReference type="ARBA" id="ARBA00004752"/>
    </source>
</evidence>
<keyword evidence="10" id="KW-0378">Hydrolase</keyword>
<dbReference type="InterPro" id="IPR023346">
    <property type="entry name" value="Lysozyme-like_dom_sf"/>
</dbReference>
<keyword evidence="15" id="KW-0961">Cell wall biogenesis/degradation</keyword>
<gene>
    <name evidence="21" type="ORF">SAMN05660236_5066</name>
</gene>
<protein>
    <submittedName>
        <fullName evidence="21">Penicillin-binding protein 1A</fullName>
    </submittedName>
</protein>
<dbReference type="RefSeq" id="WP_079689568.1">
    <property type="nucleotide sequence ID" value="NZ_FUZU01000004.1"/>
</dbReference>
<comment type="catalytic activity">
    <reaction evidence="16">
        <text>Preferential cleavage: (Ac)2-L-Lys-D-Ala-|-D-Ala. Also transpeptidation of peptidyl-alanyl moieties that are N-acyl substituents of D-alanine.</text>
        <dbReference type="EC" id="3.4.16.4"/>
    </reaction>
</comment>
<dbReference type="Pfam" id="PF00912">
    <property type="entry name" value="Transgly"/>
    <property type="match status" value="1"/>
</dbReference>
<dbReference type="SUPFAM" id="SSF53955">
    <property type="entry name" value="Lysozyme-like"/>
    <property type="match status" value="1"/>
</dbReference>
<dbReference type="GO" id="GO:0009252">
    <property type="term" value="P:peptidoglycan biosynthetic process"/>
    <property type="evidence" value="ECO:0007669"/>
    <property type="project" value="UniProtKB-KW"/>
</dbReference>
<dbReference type="GO" id="GO:0005886">
    <property type="term" value="C:plasma membrane"/>
    <property type="evidence" value="ECO:0007669"/>
    <property type="project" value="UniProtKB-SubCell"/>
</dbReference>
<comment type="pathway">
    <text evidence="2">Cell wall biogenesis; peptidoglycan biosynthesis.</text>
</comment>
<accession>A0A1T5MD09</accession>
<evidence type="ECO:0000259" key="20">
    <source>
        <dbReference type="Pfam" id="PF00912"/>
    </source>
</evidence>
<dbReference type="GO" id="GO:0008955">
    <property type="term" value="F:peptidoglycan glycosyltransferase activity"/>
    <property type="evidence" value="ECO:0007669"/>
    <property type="project" value="UniProtKB-EC"/>
</dbReference>
<evidence type="ECO:0000256" key="8">
    <source>
        <dbReference type="ARBA" id="ARBA00022676"/>
    </source>
</evidence>
<feature type="domain" description="Glycosyl transferase family 51" evidence="20">
    <location>
        <begin position="75"/>
        <end position="257"/>
    </location>
</feature>
<feature type="transmembrane region" description="Helical" evidence="18">
    <location>
        <begin position="20"/>
        <end position="38"/>
    </location>
</feature>
<dbReference type="Gene3D" id="3.40.710.10">
    <property type="entry name" value="DD-peptidase/beta-lactamase superfamily"/>
    <property type="match status" value="2"/>
</dbReference>
<dbReference type="EMBL" id="FUZU01000004">
    <property type="protein sequence ID" value="SKC86110.1"/>
    <property type="molecule type" value="Genomic_DNA"/>
</dbReference>
<dbReference type="GO" id="GO:0006508">
    <property type="term" value="P:proteolysis"/>
    <property type="evidence" value="ECO:0007669"/>
    <property type="project" value="UniProtKB-KW"/>
</dbReference>
<evidence type="ECO:0000256" key="18">
    <source>
        <dbReference type="SAM" id="Phobius"/>
    </source>
</evidence>
<dbReference type="GO" id="GO:0008658">
    <property type="term" value="F:penicillin binding"/>
    <property type="evidence" value="ECO:0007669"/>
    <property type="project" value="InterPro"/>
</dbReference>
<evidence type="ECO:0000256" key="16">
    <source>
        <dbReference type="ARBA" id="ARBA00034000"/>
    </source>
</evidence>
<evidence type="ECO:0000256" key="14">
    <source>
        <dbReference type="ARBA" id="ARBA00023268"/>
    </source>
</evidence>
<keyword evidence="18" id="KW-1133">Transmembrane helix</keyword>
<evidence type="ECO:0000256" key="7">
    <source>
        <dbReference type="ARBA" id="ARBA00022670"/>
    </source>
</evidence>
<sequence>MSRFLQIKKPWFKKIVKAIWILFFAFVVGMPLYVYLVIENPFDLFGPLPSLREIENPENDLSSEVISADGASLGRYFTYNRSQVTFEQLPPLLVKTLLISEDHRFYEHAGMDFWSYLRVLKGFVTLNSQGGGSTLTQQTAKNLFRTRGKELQGKLSSLGTPVELLISKTKEWIIAVKLEKTFTKEEIIALYLNTVPFNNNAYGIKIATETYFNKQPKALTIPEAALLVGMLQGTSRFNPIDYPERAKKKRNDVLYKLAQHNYISEQKYDSLSTLPLLLNFSVPTHNSGIATYFRTILQNDLQAWCKEHNYSLVESGLKIYTTIDSRMQRLAEEAMAEHMRKLQHDFDKAWGQRNPWVNAQGTEMRDFLERKVKRLQLYKNLVKHYGKDDDSVRIELNRKKHMRVFTWRGDRDTLLSTMDSLRYYNRFLQTGMVSMNPKTGEIKAWVGGINHTYFKFDHVRQAKRQPGSTFKAFVYGKAIEDGYSPCDMFQDISPSIKVNGTIYRVPNSNGTYGTGTKYTMRQALARSLNTITMQLMEREKPENIAAFAERLGITSKLDPVYSLGLGTSDVSLLEMAGAYSSFVNLGIYIKPYYITRIEDKYGNVIQNFTIEKKQATDERTAYKMIHMLRGGVEEEGGSSRVLSSAVVDNNQVGGKTGTTDNASDGWYIGITHNLVTGVWVGGDERSIHFPSWSFGSGGKSALPVFDKFMTKVYRHSELGFPKGEFTQPATGLGASLICPEETEETSSEFDRIE</sequence>
<dbReference type="OrthoDB" id="9766909at2"/>
<comment type="subcellular location">
    <subcellularLocation>
        <location evidence="1">Cell membrane</location>
    </subcellularLocation>
</comment>
<dbReference type="InterPro" id="IPR012338">
    <property type="entry name" value="Beta-lactam/transpept-like"/>
</dbReference>
<keyword evidence="6" id="KW-0121">Carboxypeptidase</keyword>